<dbReference type="KEGG" id="aqu:109593056"/>
<evidence type="ECO:0000313" key="4">
    <source>
        <dbReference type="Proteomes" id="UP000007879"/>
    </source>
</evidence>
<name>A0A1X7VU94_AMPQE</name>
<dbReference type="EnsemblMetazoa" id="XM_020008330.1">
    <property type="protein sequence ID" value="XP_019863889.1"/>
    <property type="gene ID" value="LOC109593056"/>
</dbReference>
<proteinExistence type="predicted"/>
<protein>
    <submittedName>
        <fullName evidence="3">Uncharacterized protein</fullName>
    </submittedName>
</protein>
<gene>
    <name evidence="3" type="primary">109593056</name>
</gene>
<dbReference type="Proteomes" id="UP000007879">
    <property type="component" value="Unassembled WGS sequence"/>
</dbReference>
<keyword evidence="2" id="KW-1133">Transmembrane helix</keyword>
<reference evidence="3" key="2">
    <citation type="submission" date="2017-05" db="UniProtKB">
        <authorList>
            <consortium name="EnsemblMetazoa"/>
        </authorList>
    </citation>
    <scope>IDENTIFICATION</scope>
</reference>
<sequence length="525" mass="58681">MAEVTELNEKEPLIGQNNGRGRGRGILRGQRAAGFGRGHAYERRLGRGSRSPGQGNGDSAESDLSENSSRASSMKSEKSECPTVQDLDAEIQNIVPEPRGPYLEPNEGLHQRPVHEYEEVPPQPPPPPPPHAPPPPPPPRRPPPPPRRQQPQPVRHNAVRLIVDNEEIMYPFKRGCCLDCCTRKLSNNRKKCSAVAFFFAILFLAGSIACLVLVTKYPEVLTDTTENITLHIPPKSAVKLSLTDYNISTIKTDQLTIAAASNAGKEHKGLVTIAATHNRKECTDADKITIKKSYEYDKTEEKSFLRYWPSSSHISVKISIHHNSSNHDHHITVWKWGTLSNPPPDVSCEAIKPGASIINGGSTNERKINESIFFDSKPKKNHMIKITFCNKNPNITTTANIEIKECVALPNRALCKYIYIDDTISEKPNPVEVQFQGFFSEMLKHSMLYIDTRHMSSSNNEADNEIQLELQNQTSSNPLKEIVIAITVILFIASILFFSLGCFCICCCRRKEFCGCGVYYQNKRV</sequence>
<feature type="transmembrane region" description="Helical" evidence="2">
    <location>
        <begin position="482"/>
        <end position="505"/>
    </location>
</feature>
<accession>A0A1X7VU94</accession>
<evidence type="ECO:0000256" key="2">
    <source>
        <dbReference type="SAM" id="Phobius"/>
    </source>
</evidence>
<dbReference type="EnsemblMetazoa" id="Aqu2.1.43916_001">
    <property type="protein sequence ID" value="Aqu2.1.43916_001"/>
    <property type="gene ID" value="Aqu2.1.43916"/>
</dbReference>
<feature type="compositionally biased region" description="Pro residues" evidence="1">
    <location>
        <begin position="121"/>
        <end position="148"/>
    </location>
</feature>
<feature type="region of interest" description="Disordered" evidence="1">
    <location>
        <begin position="1"/>
        <end position="86"/>
    </location>
</feature>
<feature type="transmembrane region" description="Helical" evidence="2">
    <location>
        <begin position="192"/>
        <end position="214"/>
    </location>
</feature>
<dbReference type="STRING" id="400682.A0A1X7VU94"/>
<feature type="region of interest" description="Disordered" evidence="1">
    <location>
        <begin position="116"/>
        <end position="156"/>
    </location>
</feature>
<evidence type="ECO:0000256" key="1">
    <source>
        <dbReference type="SAM" id="MobiDB-lite"/>
    </source>
</evidence>
<keyword evidence="2" id="KW-0812">Transmembrane</keyword>
<feature type="compositionally biased region" description="Low complexity" evidence="1">
    <location>
        <begin position="65"/>
        <end position="74"/>
    </location>
</feature>
<reference evidence="4" key="1">
    <citation type="journal article" date="2010" name="Nature">
        <title>The Amphimedon queenslandica genome and the evolution of animal complexity.</title>
        <authorList>
            <person name="Srivastava M."/>
            <person name="Simakov O."/>
            <person name="Chapman J."/>
            <person name="Fahey B."/>
            <person name="Gauthier M.E."/>
            <person name="Mitros T."/>
            <person name="Richards G.S."/>
            <person name="Conaco C."/>
            <person name="Dacre M."/>
            <person name="Hellsten U."/>
            <person name="Larroux C."/>
            <person name="Putnam N.H."/>
            <person name="Stanke M."/>
            <person name="Adamska M."/>
            <person name="Darling A."/>
            <person name="Degnan S.M."/>
            <person name="Oakley T.H."/>
            <person name="Plachetzki D.C."/>
            <person name="Zhai Y."/>
            <person name="Adamski M."/>
            <person name="Calcino A."/>
            <person name="Cummins S.F."/>
            <person name="Goodstein D.M."/>
            <person name="Harris C."/>
            <person name="Jackson D.J."/>
            <person name="Leys S.P."/>
            <person name="Shu S."/>
            <person name="Woodcroft B.J."/>
            <person name="Vervoort M."/>
            <person name="Kosik K.S."/>
            <person name="Manning G."/>
            <person name="Degnan B.M."/>
            <person name="Rokhsar D.S."/>
        </authorList>
    </citation>
    <scope>NUCLEOTIDE SEQUENCE [LARGE SCALE GENOMIC DNA]</scope>
</reference>
<evidence type="ECO:0000313" key="3">
    <source>
        <dbReference type="EnsemblMetazoa" id="Aqu2.1.43916_001"/>
    </source>
</evidence>
<organism evidence="3">
    <name type="scientific">Amphimedon queenslandica</name>
    <name type="common">Sponge</name>
    <dbReference type="NCBI Taxonomy" id="400682"/>
    <lineage>
        <taxon>Eukaryota</taxon>
        <taxon>Metazoa</taxon>
        <taxon>Porifera</taxon>
        <taxon>Demospongiae</taxon>
        <taxon>Heteroscleromorpha</taxon>
        <taxon>Haplosclerida</taxon>
        <taxon>Niphatidae</taxon>
        <taxon>Amphimedon</taxon>
    </lineage>
</organism>
<dbReference type="InParanoid" id="A0A1X7VU94"/>
<keyword evidence="2" id="KW-0472">Membrane</keyword>
<keyword evidence="4" id="KW-1185">Reference proteome</keyword>
<dbReference type="AlphaFoldDB" id="A0A1X7VU94"/>